<organism evidence="10 11">
    <name type="scientific">Paenibacillus thiaminolyticus</name>
    <name type="common">Bacillus thiaminolyticus</name>
    <dbReference type="NCBI Taxonomy" id="49283"/>
    <lineage>
        <taxon>Bacteria</taxon>
        <taxon>Bacillati</taxon>
        <taxon>Bacillota</taxon>
        <taxon>Bacilli</taxon>
        <taxon>Bacillales</taxon>
        <taxon>Paenibacillaceae</taxon>
        <taxon>Paenibacillus</taxon>
    </lineage>
</organism>
<name>A0A3A3GPC4_PANTH</name>
<dbReference type="SMART" id="SM00382">
    <property type="entry name" value="AAA"/>
    <property type="match status" value="1"/>
</dbReference>
<dbReference type="PANTHER" id="PTHR24221:SF397">
    <property type="entry name" value="ABC TRANSPORTER, ATP-BINDING TRANSMEMBRANE PROTEIN"/>
    <property type="match status" value="1"/>
</dbReference>
<comment type="caution">
    <text evidence="10">The sequence shown here is derived from an EMBL/GenBank/DDBJ whole genome shotgun (WGS) entry which is preliminary data.</text>
</comment>
<dbReference type="Pfam" id="PF00005">
    <property type="entry name" value="ABC_tran"/>
    <property type="match status" value="1"/>
</dbReference>
<dbReference type="PROSITE" id="PS50929">
    <property type="entry name" value="ABC_TM1F"/>
    <property type="match status" value="1"/>
</dbReference>
<keyword evidence="3" id="KW-0547">Nucleotide-binding</keyword>
<gene>
    <name evidence="10" type="ORF">DQX05_02855</name>
</gene>
<feature type="domain" description="ABC transmembrane type-1" evidence="9">
    <location>
        <begin position="24"/>
        <end position="309"/>
    </location>
</feature>
<dbReference type="AlphaFoldDB" id="A0A3A3GPC4"/>
<evidence type="ECO:0000256" key="5">
    <source>
        <dbReference type="ARBA" id="ARBA00022989"/>
    </source>
</evidence>
<dbReference type="FunFam" id="1.20.1560.10:FF:000127">
    <property type="entry name" value="ABC transporter ATP-binding protein"/>
    <property type="match status" value="1"/>
</dbReference>
<evidence type="ECO:0000256" key="1">
    <source>
        <dbReference type="ARBA" id="ARBA00004651"/>
    </source>
</evidence>
<dbReference type="PANTHER" id="PTHR24221">
    <property type="entry name" value="ATP-BINDING CASSETTE SUB-FAMILY B"/>
    <property type="match status" value="1"/>
</dbReference>
<evidence type="ECO:0000256" key="4">
    <source>
        <dbReference type="ARBA" id="ARBA00022840"/>
    </source>
</evidence>
<evidence type="ECO:0000313" key="11">
    <source>
        <dbReference type="Proteomes" id="UP000266177"/>
    </source>
</evidence>
<dbReference type="OrthoDB" id="9762778at2"/>
<feature type="transmembrane region" description="Helical" evidence="7">
    <location>
        <begin position="278"/>
        <end position="297"/>
    </location>
</feature>
<dbReference type="SUPFAM" id="SSF90123">
    <property type="entry name" value="ABC transporter transmembrane region"/>
    <property type="match status" value="1"/>
</dbReference>
<protein>
    <submittedName>
        <fullName evidence="10">ABC transporter ATP-binding protein</fullName>
    </submittedName>
</protein>
<feature type="transmembrane region" description="Helical" evidence="7">
    <location>
        <begin position="140"/>
        <end position="159"/>
    </location>
</feature>
<dbReference type="Gene3D" id="3.40.50.300">
    <property type="entry name" value="P-loop containing nucleotide triphosphate hydrolases"/>
    <property type="match status" value="1"/>
</dbReference>
<feature type="transmembrane region" description="Helical" evidence="7">
    <location>
        <begin position="21"/>
        <end position="44"/>
    </location>
</feature>
<evidence type="ECO:0000256" key="7">
    <source>
        <dbReference type="SAM" id="Phobius"/>
    </source>
</evidence>
<dbReference type="EMBL" id="QYZD01000001">
    <property type="protein sequence ID" value="RJG26965.1"/>
    <property type="molecule type" value="Genomic_DNA"/>
</dbReference>
<dbReference type="GO" id="GO:0005886">
    <property type="term" value="C:plasma membrane"/>
    <property type="evidence" value="ECO:0007669"/>
    <property type="project" value="UniProtKB-SubCell"/>
</dbReference>
<dbReference type="InterPro" id="IPR003439">
    <property type="entry name" value="ABC_transporter-like_ATP-bd"/>
</dbReference>
<dbReference type="SUPFAM" id="SSF52540">
    <property type="entry name" value="P-loop containing nucleoside triphosphate hydrolases"/>
    <property type="match status" value="1"/>
</dbReference>
<evidence type="ECO:0000256" key="6">
    <source>
        <dbReference type="ARBA" id="ARBA00023136"/>
    </source>
</evidence>
<dbReference type="InterPro" id="IPR003593">
    <property type="entry name" value="AAA+_ATPase"/>
</dbReference>
<comment type="subcellular location">
    <subcellularLocation>
        <location evidence="1">Cell membrane</location>
        <topology evidence="1">Multi-pass membrane protein</topology>
    </subcellularLocation>
</comment>
<sequence length="576" mass="63767">MFLMAAAPLPFLLRLVRKQRVKLLTSCICSAASAVFGLIPYVLVFRIAEQLLEPSIDWAPGRQFILLALVSILLRFALMAASTMLAHAAAFHVLYDLRVRLIEKLGKLPLGFFSEQHSGRVKKVAADDVERIEAFIAHHLPDLTASIVAPLLTAAYLFIVDWRLALAALLPIPAAYAVQGMMLMRGKRSTDMKRMHDLSEAMNGAIVEFIHAMPVIKSFNQTVHSFARYRHSVESYAALWSQIARRKTPLYTLFLLLLESGLLFIMLLGVWMYGQQMIPLPVLVLFLLLGVGLTAPLRQISTLGHMMQNNVEGVRRIQQLLEGKEQAEGLAAALPLPERFDIAFRQVRFGYEERQVLRGIDFVAEHGKVTALVGPSGAGKSTIAGLISRYWDVTEGAVKIGGVDVRDMRSEELLASISMVQQQPYLFNETIADNIRMGRPAATDAEVVEAAQAAHCHEFIMKLPLGYGTIAGEGGAMLKDAPIIILDEATASLDPENEVHLQRAITKLTHRKTVLVIAHRLKTIRGADSIIVVEQRRIAETGTHDELLAQGGLYHRLWQEQQKIGGWKIGGGHRPA</sequence>
<feature type="transmembrane region" description="Helical" evidence="7">
    <location>
        <begin position="165"/>
        <end position="184"/>
    </location>
</feature>
<proteinExistence type="predicted"/>
<evidence type="ECO:0000259" key="8">
    <source>
        <dbReference type="PROSITE" id="PS50893"/>
    </source>
</evidence>
<keyword evidence="5 7" id="KW-1133">Transmembrane helix</keyword>
<dbReference type="Proteomes" id="UP000266177">
    <property type="component" value="Unassembled WGS sequence"/>
</dbReference>
<dbReference type="Gene3D" id="1.20.1560.10">
    <property type="entry name" value="ABC transporter type 1, transmembrane domain"/>
    <property type="match status" value="1"/>
</dbReference>
<evidence type="ECO:0000313" key="10">
    <source>
        <dbReference type="EMBL" id="RJG26965.1"/>
    </source>
</evidence>
<keyword evidence="6 7" id="KW-0472">Membrane</keyword>
<dbReference type="GO" id="GO:0140359">
    <property type="term" value="F:ABC-type transporter activity"/>
    <property type="evidence" value="ECO:0007669"/>
    <property type="project" value="InterPro"/>
</dbReference>
<dbReference type="Pfam" id="PF00664">
    <property type="entry name" value="ABC_membrane"/>
    <property type="match status" value="1"/>
</dbReference>
<reference evidence="10 11" key="1">
    <citation type="submission" date="2018-09" db="EMBL/GenBank/DDBJ databases">
        <title>Paenibacillus SK2017-BO5.</title>
        <authorList>
            <person name="Piskunova J.V."/>
            <person name="Dubiley S.A."/>
            <person name="Severinov K.V."/>
        </authorList>
    </citation>
    <scope>NUCLEOTIDE SEQUENCE [LARGE SCALE GENOMIC DNA]</scope>
    <source>
        <strain evidence="10 11">BO5</strain>
    </source>
</reference>
<dbReference type="InterPro" id="IPR011527">
    <property type="entry name" value="ABC1_TM_dom"/>
</dbReference>
<keyword evidence="2 7" id="KW-0812">Transmembrane</keyword>
<feature type="domain" description="ABC transporter" evidence="8">
    <location>
        <begin position="342"/>
        <end position="560"/>
    </location>
</feature>
<accession>A0A3A3GPC4</accession>
<dbReference type="GO" id="GO:0034040">
    <property type="term" value="F:ATPase-coupled lipid transmembrane transporter activity"/>
    <property type="evidence" value="ECO:0007669"/>
    <property type="project" value="TreeGrafter"/>
</dbReference>
<dbReference type="InterPro" id="IPR039421">
    <property type="entry name" value="Type_1_exporter"/>
</dbReference>
<evidence type="ECO:0000256" key="2">
    <source>
        <dbReference type="ARBA" id="ARBA00022692"/>
    </source>
</evidence>
<dbReference type="GO" id="GO:0005524">
    <property type="term" value="F:ATP binding"/>
    <property type="evidence" value="ECO:0007669"/>
    <property type="project" value="UniProtKB-KW"/>
</dbReference>
<dbReference type="InterPro" id="IPR036640">
    <property type="entry name" value="ABC1_TM_sf"/>
</dbReference>
<feature type="transmembrane region" description="Helical" evidence="7">
    <location>
        <begin position="250"/>
        <end position="272"/>
    </location>
</feature>
<keyword evidence="4 10" id="KW-0067">ATP-binding</keyword>
<evidence type="ECO:0000256" key="3">
    <source>
        <dbReference type="ARBA" id="ARBA00022741"/>
    </source>
</evidence>
<evidence type="ECO:0000259" key="9">
    <source>
        <dbReference type="PROSITE" id="PS50929"/>
    </source>
</evidence>
<dbReference type="InterPro" id="IPR027417">
    <property type="entry name" value="P-loop_NTPase"/>
</dbReference>
<dbReference type="GO" id="GO:0016887">
    <property type="term" value="F:ATP hydrolysis activity"/>
    <property type="evidence" value="ECO:0007669"/>
    <property type="project" value="InterPro"/>
</dbReference>
<feature type="transmembrane region" description="Helical" evidence="7">
    <location>
        <begin position="64"/>
        <end position="95"/>
    </location>
</feature>
<dbReference type="PROSITE" id="PS50893">
    <property type="entry name" value="ABC_TRANSPORTER_2"/>
    <property type="match status" value="1"/>
</dbReference>